<dbReference type="InterPro" id="IPR045851">
    <property type="entry name" value="AMP-bd_C_sf"/>
</dbReference>
<dbReference type="InterPro" id="IPR050237">
    <property type="entry name" value="ATP-dep_AMP-bd_enzyme"/>
</dbReference>
<evidence type="ECO:0000313" key="3">
    <source>
        <dbReference type="EMBL" id="PWS35228.1"/>
    </source>
</evidence>
<feature type="domain" description="AMP-binding enzyme C-terminal" evidence="2">
    <location>
        <begin position="397"/>
        <end position="469"/>
    </location>
</feature>
<gene>
    <name evidence="3" type="ORF">DFH01_23270</name>
</gene>
<name>A0A317FCH7_9PROT</name>
<dbReference type="PROSITE" id="PS00455">
    <property type="entry name" value="AMP_BINDING"/>
    <property type="match status" value="1"/>
</dbReference>
<proteinExistence type="predicted"/>
<dbReference type="GO" id="GO:0016878">
    <property type="term" value="F:acid-thiol ligase activity"/>
    <property type="evidence" value="ECO:0007669"/>
    <property type="project" value="UniProtKB-ARBA"/>
</dbReference>
<dbReference type="Gene3D" id="3.40.50.12780">
    <property type="entry name" value="N-terminal domain of ligase-like"/>
    <property type="match status" value="1"/>
</dbReference>
<organism evidence="3 4">
    <name type="scientific">Falsiroseomonas bella</name>
    <dbReference type="NCBI Taxonomy" id="2184016"/>
    <lineage>
        <taxon>Bacteria</taxon>
        <taxon>Pseudomonadati</taxon>
        <taxon>Pseudomonadota</taxon>
        <taxon>Alphaproteobacteria</taxon>
        <taxon>Acetobacterales</taxon>
        <taxon>Roseomonadaceae</taxon>
        <taxon>Falsiroseomonas</taxon>
    </lineage>
</organism>
<dbReference type="Pfam" id="PF00501">
    <property type="entry name" value="AMP-binding"/>
    <property type="match status" value="1"/>
</dbReference>
<dbReference type="InterPro" id="IPR000873">
    <property type="entry name" value="AMP-dep_synth/lig_dom"/>
</dbReference>
<dbReference type="RefSeq" id="WP_109872873.1">
    <property type="nucleotide sequence ID" value="NZ_QGNA01000005.1"/>
</dbReference>
<dbReference type="Pfam" id="PF13193">
    <property type="entry name" value="AMP-binding_C"/>
    <property type="match status" value="1"/>
</dbReference>
<comment type="caution">
    <text evidence="3">The sequence shown here is derived from an EMBL/GenBank/DDBJ whole genome shotgun (WGS) entry which is preliminary data.</text>
</comment>
<dbReference type="OrthoDB" id="9803968at2"/>
<dbReference type="Proteomes" id="UP000245765">
    <property type="component" value="Unassembled WGS sequence"/>
</dbReference>
<accession>A0A317FCH7</accession>
<evidence type="ECO:0000313" key="4">
    <source>
        <dbReference type="Proteomes" id="UP000245765"/>
    </source>
</evidence>
<feature type="domain" description="AMP-dependent synthetase/ligase" evidence="1">
    <location>
        <begin position="9"/>
        <end position="345"/>
    </location>
</feature>
<dbReference type="PANTHER" id="PTHR43767:SF1">
    <property type="entry name" value="NONRIBOSOMAL PEPTIDE SYNTHASE PES1 (EUROFUNG)-RELATED"/>
    <property type="match status" value="1"/>
</dbReference>
<dbReference type="InterPro" id="IPR020845">
    <property type="entry name" value="AMP-binding_CS"/>
</dbReference>
<keyword evidence="4" id="KW-1185">Reference proteome</keyword>
<dbReference type="SUPFAM" id="SSF56801">
    <property type="entry name" value="Acetyl-CoA synthetase-like"/>
    <property type="match status" value="1"/>
</dbReference>
<dbReference type="EMBL" id="QGNA01000005">
    <property type="protein sequence ID" value="PWS35228.1"/>
    <property type="molecule type" value="Genomic_DNA"/>
</dbReference>
<reference evidence="4" key="1">
    <citation type="submission" date="2018-05" db="EMBL/GenBank/DDBJ databases">
        <authorList>
            <person name="Du Z."/>
            <person name="Wang X."/>
        </authorList>
    </citation>
    <scope>NUCLEOTIDE SEQUENCE [LARGE SCALE GENOMIC DNA]</scope>
    <source>
        <strain evidence="4">CQN31</strain>
    </source>
</reference>
<dbReference type="InterPro" id="IPR025110">
    <property type="entry name" value="AMP-bd_C"/>
</dbReference>
<evidence type="ECO:0000259" key="2">
    <source>
        <dbReference type="Pfam" id="PF13193"/>
    </source>
</evidence>
<evidence type="ECO:0000259" key="1">
    <source>
        <dbReference type="Pfam" id="PF00501"/>
    </source>
</evidence>
<sequence>MSLADALDIHAKARPTHPALIDGALRLTHAEFCTRVRRMAAWLTGLGLPADRPVGVCLHDTAQHVVALYALARAGIAILPLDVRWTTEEQRNVATHFGASLVLVEPDMPALPGLDCLVPEEAPDAVAAVMRFPSDPGLPFVLSLSSGTTGRPKGPLITHAHFLARFRTHWINLGLNGRDRFVSATPLYFGGGRTFAMSVLYSGGTVILRPPPCGPEELIACVAAERATSLFLVPTQFRRLLALDDAALAPLRGLHLLLSSGAPLSAEERVAIRDRLCPNFFEYYASTEGGGVSLLAPEDLGAHGGTVGRPVFGVEVEVVDEAGRPLPAGETGLLRYRGPGCATAYHRDDDASAEAFRDGWFHPGDLASVDAEGFVTLRGRQKDMIIRGGINIYPADIEAVLNAHPDVAESAAVGIPSAEFGEEIAAFVRLERPASPEALLGFARDRLPRPKWPLRVVVVDELPRNSAGKVLKRELAQRLQA</sequence>
<dbReference type="PANTHER" id="PTHR43767">
    <property type="entry name" value="LONG-CHAIN-FATTY-ACID--COA LIGASE"/>
    <property type="match status" value="1"/>
</dbReference>
<protein>
    <recommendedName>
        <fullName evidence="5">Long-chain fatty acid--CoA ligase</fullName>
    </recommendedName>
</protein>
<evidence type="ECO:0008006" key="5">
    <source>
        <dbReference type="Google" id="ProtNLM"/>
    </source>
</evidence>
<dbReference type="AlphaFoldDB" id="A0A317FCH7"/>
<dbReference type="Gene3D" id="3.30.300.30">
    <property type="match status" value="1"/>
</dbReference>
<dbReference type="InterPro" id="IPR042099">
    <property type="entry name" value="ANL_N_sf"/>
</dbReference>